<comment type="caution">
    <text evidence="18">The sequence shown here is derived from an EMBL/GenBank/DDBJ whole genome shotgun (WGS) entry which is preliminary data.</text>
</comment>
<keyword evidence="6" id="KW-0444">Lipid biosynthesis</keyword>
<evidence type="ECO:0000256" key="16">
    <source>
        <dbReference type="SAM" id="Phobius"/>
    </source>
</evidence>
<reference evidence="18" key="2">
    <citation type="submission" date="2020-09" db="EMBL/GenBank/DDBJ databases">
        <authorList>
            <person name="Sun Q."/>
            <person name="Sedlacek I."/>
        </authorList>
    </citation>
    <scope>NUCLEOTIDE SEQUENCE</scope>
    <source>
        <strain evidence="18">CCM 7684</strain>
    </source>
</reference>
<feature type="transmembrane region" description="Helical" evidence="16">
    <location>
        <begin position="89"/>
        <end position="109"/>
    </location>
</feature>
<dbReference type="RefSeq" id="WP_188408934.1">
    <property type="nucleotide sequence ID" value="NZ_BMCP01000001.1"/>
</dbReference>
<evidence type="ECO:0000256" key="4">
    <source>
        <dbReference type="ARBA" id="ARBA00013174"/>
    </source>
</evidence>
<keyword evidence="13" id="KW-1208">Phospholipid metabolism</keyword>
<feature type="transmembrane region" description="Helical" evidence="16">
    <location>
        <begin position="28"/>
        <end position="49"/>
    </location>
</feature>
<reference evidence="18" key="1">
    <citation type="journal article" date="2014" name="Int. J. Syst. Evol. Microbiol.">
        <title>Complete genome sequence of Corynebacterium casei LMG S-19264T (=DSM 44701T), isolated from a smear-ripened cheese.</title>
        <authorList>
            <consortium name="US DOE Joint Genome Institute (JGI-PGF)"/>
            <person name="Walter F."/>
            <person name="Albersmeier A."/>
            <person name="Kalinowski J."/>
            <person name="Ruckert C."/>
        </authorList>
    </citation>
    <scope>NUCLEOTIDE SEQUENCE</scope>
    <source>
        <strain evidence="18">CCM 7684</strain>
    </source>
</reference>
<protein>
    <recommendedName>
        <fullName evidence="5">CDP-diacylglycerol--serine O-phosphatidyltransferase</fullName>
        <ecNumber evidence="4">2.7.8.8</ecNumber>
    </recommendedName>
    <alternativeName>
        <fullName evidence="14">Phosphatidylserine synthase</fullName>
    </alternativeName>
</protein>
<keyword evidence="8 16" id="KW-0812">Transmembrane</keyword>
<dbReference type="AlphaFoldDB" id="A0A8J2VU95"/>
<evidence type="ECO:0000256" key="3">
    <source>
        <dbReference type="ARBA" id="ARBA00010441"/>
    </source>
</evidence>
<keyword evidence="10" id="KW-0443">Lipid metabolism</keyword>
<feature type="transmembrane region" description="Helical" evidence="16">
    <location>
        <begin position="150"/>
        <end position="169"/>
    </location>
</feature>
<dbReference type="EMBL" id="BMCP01000001">
    <property type="protein sequence ID" value="GGE37721.1"/>
    <property type="molecule type" value="Genomic_DNA"/>
</dbReference>
<name>A0A8J2VU95_9RHOB</name>
<organism evidence="18 19">
    <name type="scientific">Agaricicola taiwanensis</name>
    <dbReference type="NCBI Taxonomy" id="591372"/>
    <lineage>
        <taxon>Bacteria</taxon>
        <taxon>Pseudomonadati</taxon>
        <taxon>Pseudomonadota</taxon>
        <taxon>Alphaproteobacteria</taxon>
        <taxon>Rhodobacterales</taxon>
        <taxon>Paracoccaceae</taxon>
        <taxon>Agaricicola</taxon>
    </lineage>
</organism>
<evidence type="ECO:0000259" key="17">
    <source>
        <dbReference type="Pfam" id="PF08009"/>
    </source>
</evidence>
<evidence type="ECO:0000256" key="15">
    <source>
        <dbReference type="RuleBase" id="RU003750"/>
    </source>
</evidence>
<dbReference type="NCBIfam" id="TIGR00473">
    <property type="entry name" value="pssA"/>
    <property type="match status" value="1"/>
</dbReference>
<feature type="transmembrane region" description="Helical" evidence="16">
    <location>
        <begin position="237"/>
        <end position="256"/>
    </location>
</feature>
<evidence type="ECO:0000256" key="11">
    <source>
        <dbReference type="ARBA" id="ARBA00023136"/>
    </source>
</evidence>
<dbReference type="GO" id="GO:0003882">
    <property type="term" value="F:CDP-diacylglycerol-serine O-phosphatidyltransferase activity"/>
    <property type="evidence" value="ECO:0007669"/>
    <property type="project" value="UniProtKB-EC"/>
</dbReference>
<dbReference type="PROSITE" id="PS00379">
    <property type="entry name" value="CDP_ALCOHOL_P_TRANSF"/>
    <property type="match status" value="1"/>
</dbReference>
<evidence type="ECO:0000256" key="12">
    <source>
        <dbReference type="ARBA" id="ARBA00023209"/>
    </source>
</evidence>
<feature type="transmembrane region" description="Helical" evidence="16">
    <location>
        <begin position="211"/>
        <end position="231"/>
    </location>
</feature>
<evidence type="ECO:0000313" key="19">
    <source>
        <dbReference type="Proteomes" id="UP000602745"/>
    </source>
</evidence>
<evidence type="ECO:0000256" key="6">
    <source>
        <dbReference type="ARBA" id="ARBA00022516"/>
    </source>
</evidence>
<feature type="transmembrane region" description="Helical" evidence="16">
    <location>
        <begin position="115"/>
        <end position="138"/>
    </location>
</feature>
<dbReference type="PANTHER" id="PTHR14269">
    <property type="entry name" value="CDP-DIACYLGLYCEROL--GLYCEROL-3-PHOSPHATE 3-PHOSPHATIDYLTRANSFERASE-RELATED"/>
    <property type="match status" value="1"/>
</dbReference>
<evidence type="ECO:0000256" key="13">
    <source>
        <dbReference type="ARBA" id="ARBA00023264"/>
    </source>
</evidence>
<evidence type="ECO:0000256" key="9">
    <source>
        <dbReference type="ARBA" id="ARBA00022989"/>
    </source>
</evidence>
<evidence type="ECO:0000256" key="2">
    <source>
        <dbReference type="ARBA" id="ARBA00004127"/>
    </source>
</evidence>
<dbReference type="EC" id="2.7.8.8" evidence="4"/>
<dbReference type="Proteomes" id="UP000602745">
    <property type="component" value="Unassembled WGS sequence"/>
</dbReference>
<dbReference type="InterPro" id="IPR004533">
    <property type="entry name" value="CDP-diaglyc--ser_O-PTrfase"/>
</dbReference>
<dbReference type="InterPro" id="IPR012616">
    <property type="entry name" value="CDP-OH_P_trans_C"/>
</dbReference>
<dbReference type="GO" id="GO:0012505">
    <property type="term" value="C:endomembrane system"/>
    <property type="evidence" value="ECO:0007669"/>
    <property type="project" value="UniProtKB-SubCell"/>
</dbReference>
<dbReference type="GO" id="GO:0016020">
    <property type="term" value="C:membrane"/>
    <property type="evidence" value="ECO:0007669"/>
    <property type="project" value="InterPro"/>
</dbReference>
<dbReference type="Pfam" id="PF08009">
    <property type="entry name" value="CDP-OH_P_tran_2"/>
    <property type="match status" value="1"/>
</dbReference>
<feature type="domain" description="CDP-alcohol phosphatidyltransferase C-terminal" evidence="17">
    <location>
        <begin position="214"/>
        <end position="250"/>
    </location>
</feature>
<sequence>MRWLFSPFDPDPATPRVRRFRPVPVRILIPNLITLLALCIGLTAIRMAIEGRIELAIYAIVVAAALDGIDGRLARALKATSRFGAHLDSLADFVNFGVAPALLLYVWVLGDARSIGWLAALAFALSAALRLARFNAALDGPESPAFAQDYFVGVPAPAGALVVLLPVYLAQLGLPSPPFGAAFAIVFCLAVGLLMVSRIPTYSGKKASQSIAREWVAPLFVGAIIAVGLLVSYPWEVMSLVTIGYLMLIPFAYMRYHRLKAAHDAREAAGSEPEPAPVPEGEQF</sequence>
<dbReference type="InterPro" id="IPR050324">
    <property type="entry name" value="CDP-alcohol_PTase-I"/>
</dbReference>
<evidence type="ECO:0000256" key="14">
    <source>
        <dbReference type="ARBA" id="ARBA00032361"/>
    </source>
</evidence>
<comment type="catalytic activity">
    <reaction evidence="1">
        <text>a CDP-1,2-diacyl-sn-glycerol + L-serine = a 1,2-diacyl-sn-glycero-3-phospho-L-serine + CMP + H(+)</text>
        <dbReference type="Rhea" id="RHEA:16913"/>
        <dbReference type="ChEBI" id="CHEBI:15378"/>
        <dbReference type="ChEBI" id="CHEBI:33384"/>
        <dbReference type="ChEBI" id="CHEBI:57262"/>
        <dbReference type="ChEBI" id="CHEBI:58332"/>
        <dbReference type="ChEBI" id="CHEBI:60377"/>
        <dbReference type="EC" id="2.7.8.8"/>
    </reaction>
</comment>
<evidence type="ECO:0000256" key="8">
    <source>
        <dbReference type="ARBA" id="ARBA00022692"/>
    </source>
</evidence>
<feature type="transmembrane region" description="Helical" evidence="16">
    <location>
        <begin position="181"/>
        <end position="199"/>
    </location>
</feature>
<keyword evidence="11 16" id="KW-0472">Membrane</keyword>
<keyword evidence="12" id="KW-0594">Phospholipid biosynthesis</keyword>
<dbReference type="Pfam" id="PF01066">
    <property type="entry name" value="CDP-OH_P_transf"/>
    <property type="match status" value="1"/>
</dbReference>
<proteinExistence type="inferred from homology"/>
<evidence type="ECO:0000256" key="5">
    <source>
        <dbReference type="ARBA" id="ARBA00017171"/>
    </source>
</evidence>
<evidence type="ECO:0000256" key="1">
    <source>
        <dbReference type="ARBA" id="ARBA00000287"/>
    </source>
</evidence>
<dbReference type="PANTHER" id="PTHR14269:SF61">
    <property type="entry name" value="CDP-DIACYLGLYCEROL--SERINE O-PHOSPHATIDYLTRANSFERASE"/>
    <property type="match status" value="1"/>
</dbReference>
<dbReference type="InterPro" id="IPR043130">
    <property type="entry name" value="CDP-OH_PTrfase_TM_dom"/>
</dbReference>
<dbReference type="InterPro" id="IPR048254">
    <property type="entry name" value="CDP_ALCOHOL_P_TRANSF_CS"/>
</dbReference>
<keyword evidence="9 16" id="KW-1133">Transmembrane helix</keyword>
<gene>
    <name evidence="18" type="primary">pssA</name>
    <name evidence="18" type="ORF">GCM10007276_13910</name>
</gene>
<accession>A0A8J2VU95</accession>
<dbReference type="GO" id="GO:0008654">
    <property type="term" value="P:phospholipid biosynthetic process"/>
    <property type="evidence" value="ECO:0007669"/>
    <property type="project" value="UniProtKB-KW"/>
</dbReference>
<evidence type="ECO:0000256" key="7">
    <source>
        <dbReference type="ARBA" id="ARBA00022679"/>
    </source>
</evidence>
<evidence type="ECO:0000256" key="10">
    <source>
        <dbReference type="ARBA" id="ARBA00023098"/>
    </source>
</evidence>
<keyword evidence="7 15" id="KW-0808">Transferase</keyword>
<comment type="similarity">
    <text evidence="3 15">Belongs to the CDP-alcohol phosphatidyltransferase class-I family.</text>
</comment>
<dbReference type="Gene3D" id="1.20.120.1760">
    <property type="match status" value="1"/>
</dbReference>
<evidence type="ECO:0000313" key="18">
    <source>
        <dbReference type="EMBL" id="GGE37721.1"/>
    </source>
</evidence>
<dbReference type="InterPro" id="IPR000462">
    <property type="entry name" value="CDP-OH_P_trans"/>
</dbReference>
<comment type="subcellular location">
    <subcellularLocation>
        <location evidence="2">Endomembrane system</location>
        <topology evidence="2">Multi-pass membrane protein</topology>
    </subcellularLocation>
</comment>
<keyword evidence="19" id="KW-1185">Reference proteome</keyword>